<evidence type="ECO:0000259" key="5">
    <source>
        <dbReference type="Pfam" id="PF04198"/>
    </source>
</evidence>
<dbReference type="InterPro" id="IPR007324">
    <property type="entry name" value="Sugar-bd_dom_put"/>
</dbReference>
<dbReference type="SUPFAM" id="SSF88659">
    <property type="entry name" value="Sigma3 and sigma4 domains of RNA polymerase sigma factors"/>
    <property type="match status" value="1"/>
</dbReference>
<evidence type="ECO:0000256" key="1">
    <source>
        <dbReference type="ARBA" id="ARBA00010466"/>
    </source>
</evidence>
<dbReference type="Pfam" id="PF04198">
    <property type="entry name" value="Sugar-bind"/>
    <property type="match status" value="1"/>
</dbReference>
<dbReference type="Gene3D" id="1.10.10.60">
    <property type="entry name" value="Homeodomain-like"/>
    <property type="match status" value="1"/>
</dbReference>
<gene>
    <name evidence="6" type="ORF">DS831_06440</name>
</gene>
<evidence type="ECO:0000256" key="4">
    <source>
        <dbReference type="ARBA" id="ARBA00023163"/>
    </source>
</evidence>
<dbReference type="PANTHER" id="PTHR34294">
    <property type="entry name" value="TRANSCRIPTIONAL REGULATOR-RELATED"/>
    <property type="match status" value="1"/>
</dbReference>
<comment type="caution">
    <text evidence="6">The sequence shown here is derived from an EMBL/GenBank/DDBJ whole genome shotgun (WGS) entry which is preliminary data.</text>
</comment>
<dbReference type="Proteomes" id="UP000284109">
    <property type="component" value="Unassembled WGS sequence"/>
</dbReference>
<dbReference type="EMBL" id="QOCR01000004">
    <property type="protein sequence ID" value="RHW49799.1"/>
    <property type="molecule type" value="Genomic_DNA"/>
</dbReference>
<dbReference type="Gene3D" id="3.40.50.1360">
    <property type="match status" value="1"/>
</dbReference>
<accession>A0A417ZEU4</accession>
<keyword evidence="4" id="KW-0804">Transcription</keyword>
<dbReference type="PANTHER" id="PTHR34294:SF1">
    <property type="entry name" value="TRANSCRIPTIONAL REGULATOR LSRR"/>
    <property type="match status" value="1"/>
</dbReference>
<organism evidence="6 7">
    <name type="scientific">Bombilactobacillus bombi</name>
    <dbReference type="NCBI Taxonomy" id="1303590"/>
    <lineage>
        <taxon>Bacteria</taxon>
        <taxon>Bacillati</taxon>
        <taxon>Bacillota</taxon>
        <taxon>Bacilli</taxon>
        <taxon>Lactobacillales</taxon>
        <taxon>Lactobacillaceae</taxon>
        <taxon>Bombilactobacillus</taxon>
    </lineage>
</organism>
<dbReference type="InterPro" id="IPR037171">
    <property type="entry name" value="NagB/RpiA_transferase-like"/>
</dbReference>
<proteinExistence type="inferred from homology"/>
<dbReference type="RefSeq" id="WP_118901607.1">
    <property type="nucleotide sequence ID" value="NZ_QOCR01000004.1"/>
</dbReference>
<dbReference type="AlphaFoldDB" id="A0A417ZEU4"/>
<keyword evidence="3" id="KW-0238">DNA-binding</keyword>
<keyword evidence="2" id="KW-0805">Transcription regulation</keyword>
<evidence type="ECO:0000256" key="3">
    <source>
        <dbReference type="ARBA" id="ARBA00023125"/>
    </source>
</evidence>
<evidence type="ECO:0000256" key="2">
    <source>
        <dbReference type="ARBA" id="ARBA00023015"/>
    </source>
</evidence>
<dbReference type="GO" id="GO:0030246">
    <property type="term" value="F:carbohydrate binding"/>
    <property type="evidence" value="ECO:0007669"/>
    <property type="project" value="InterPro"/>
</dbReference>
<dbReference type="GO" id="GO:0003677">
    <property type="term" value="F:DNA binding"/>
    <property type="evidence" value="ECO:0007669"/>
    <property type="project" value="UniProtKB-KW"/>
</dbReference>
<dbReference type="OrthoDB" id="58802at2"/>
<dbReference type="InterPro" id="IPR013324">
    <property type="entry name" value="RNA_pol_sigma_r3/r4-like"/>
</dbReference>
<evidence type="ECO:0000313" key="7">
    <source>
        <dbReference type="Proteomes" id="UP000284109"/>
    </source>
</evidence>
<dbReference type="SUPFAM" id="SSF100950">
    <property type="entry name" value="NagB/RpiA/CoA transferase-like"/>
    <property type="match status" value="1"/>
</dbReference>
<dbReference type="InterPro" id="IPR051054">
    <property type="entry name" value="SorC_transcr_regulators"/>
</dbReference>
<sequence length="316" mass="35717">MIPSKNQKKIEQALKISRLYYIDEMSQSDIAKKLQISRPTISRLLQFAKENNIVEVKIHDPFQNVESIRKQLQAKYHLKDAIIGTQTNTNENNILKYLGQQTADYLDKIIRDNDIIGISWGKTMEAIANSLNDNFHKNIEIVQLKGSVTNSQESNYSSDITQKFSRAFHTQAEILPLPVIFDDVTTKNLVVKDRFINNVLEKGFNSNIAIYTVGTTLPTAMLFRLGYLDKEKIDHIKKVAVGDILSRFITDDGMIADKELDSRTVSIPLDNLKHKKYSILIAGGRKKLASIHAALMGGYPNVLITDLITAKDLLNQ</sequence>
<reference evidence="6 7" key="1">
    <citation type="submission" date="2018-07" db="EMBL/GenBank/DDBJ databases">
        <title>Genome sequences of six Lactobacillus spp. isolated from bumble bee guts.</title>
        <authorList>
            <person name="Motta E.V.S."/>
            <person name="Moran N.A."/>
        </authorList>
    </citation>
    <scope>NUCLEOTIDE SEQUENCE [LARGE SCALE GENOMIC DNA]</scope>
    <source>
        <strain evidence="6 7">BI-1.1</strain>
    </source>
</reference>
<evidence type="ECO:0000313" key="6">
    <source>
        <dbReference type="EMBL" id="RHW49799.1"/>
    </source>
</evidence>
<keyword evidence="7" id="KW-1185">Reference proteome</keyword>
<protein>
    <submittedName>
        <fullName evidence="6">Sugar-binding transcriptional regulator</fullName>
    </submittedName>
</protein>
<name>A0A417ZEU4_9LACO</name>
<feature type="domain" description="Sugar-binding" evidence="5">
    <location>
        <begin position="62"/>
        <end position="315"/>
    </location>
</feature>
<comment type="similarity">
    <text evidence="1">Belongs to the SorC transcriptional regulatory family.</text>
</comment>